<evidence type="ECO:0000313" key="3">
    <source>
        <dbReference type="EMBL" id="VTT68364.1"/>
    </source>
</evidence>
<dbReference type="Proteomes" id="UP000760494">
    <property type="component" value="Unassembled WGS sequence"/>
</dbReference>
<evidence type="ECO:0000259" key="2">
    <source>
        <dbReference type="Pfam" id="PF17107"/>
    </source>
</evidence>
<keyword evidence="1" id="KW-0175">Coiled coil</keyword>
<dbReference type="EMBL" id="CABFJX010000223">
    <property type="protein sequence ID" value="VTT68364.1"/>
    <property type="molecule type" value="Genomic_DNA"/>
</dbReference>
<feature type="domain" description="NACHT-NTPase and P-loop NTPases N-terminal" evidence="2">
    <location>
        <begin position="7"/>
        <end position="128"/>
    </location>
</feature>
<evidence type="ECO:0000313" key="4">
    <source>
        <dbReference type="Proteomes" id="UP000760494"/>
    </source>
</evidence>
<dbReference type="InterPro" id="IPR031352">
    <property type="entry name" value="SesA"/>
</dbReference>
<feature type="coiled-coil region" evidence="1">
    <location>
        <begin position="135"/>
        <end position="162"/>
    </location>
</feature>
<comment type="caution">
    <text evidence="3">The sequence shown here is derived from an EMBL/GenBank/DDBJ whole genome shotgun (WGS) entry which is preliminary data.</text>
</comment>
<dbReference type="AlphaFoldDB" id="A0A2H3RH01"/>
<name>A0A2H3RH01_FUSFU</name>
<accession>A0A2H3RH01</accession>
<proteinExistence type="predicted"/>
<dbReference type="Pfam" id="PF17107">
    <property type="entry name" value="SesA"/>
    <property type="match status" value="1"/>
</dbReference>
<reference evidence="3" key="1">
    <citation type="submission" date="2019-05" db="EMBL/GenBank/DDBJ databases">
        <authorList>
            <person name="Piombo E."/>
        </authorList>
    </citation>
    <scope>NUCLEOTIDE SEQUENCE</scope>
    <source>
        <strain evidence="3">C2S</strain>
    </source>
</reference>
<organism evidence="3 4">
    <name type="scientific">Fusarium fujikuroi</name>
    <name type="common">Bakanae and foot rot disease fungus</name>
    <name type="synonym">Gibberella fujikuroi</name>
    <dbReference type="NCBI Taxonomy" id="5127"/>
    <lineage>
        <taxon>Eukaryota</taxon>
        <taxon>Fungi</taxon>
        <taxon>Dikarya</taxon>
        <taxon>Ascomycota</taxon>
        <taxon>Pezizomycotina</taxon>
        <taxon>Sordariomycetes</taxon>
        <taxon>Hypocreomycetidae</taxon>
        <taxon>Hypocreales</taxon>
        <taxon>Nectriaceae</taxon>
        <taxon>Fusarium</taxon>
        <taxon>Fusarium fujikuroi species complex</taxon>
    </lineage>
</organism>
<dbReference type="OrthoDB" id="5102622at2759"/>
<gene>
    <name evidence="3" type="ORF">C2S_1250</name>
</gene>
<sequence length="201" mass="22494">MDLIPWIDKITQALEPAQAAYKNLSDDNRFKFSFHRAGQRLNEVEAILEKIKSLLSKPENQSGDTTNGMKSLRSCKDTVDKTSRAFGHVARAPADARLKEYYTYLAHQGPEERVEVLVKEIMQLVCDLAQQVGIKDCVKLELADFEWHIERLEEELEALSQKEEKGGTIFGGQYNAKDLATQYNNTGTGAQNNGTVGEKSG</sequence>
<protein>
    <recommendedName>
        <fullName evidence="2">NACHT-NTPase and P-loop NTPases N-terminal domain-containing protein</fullName>
    </recommendedName>
</protein>
<evidence type="ECO:0000256" key="1">
    <source>
        <dbReference type="SAM" id="Coils"/>
    </source>
</evidence>